<proteinExistence type="predicted"/>
<organism evidence="1 2">
    <name type="scientific">Holdemania filiformis DSM 12042</name>
    <dbReference type="NCBI Taxonomy" id="545696"/>
    <lineage>
        <taxon>Bacteria</taxon>
        <taxon>Bacillati</taxon>
        <taxon>Bacillota</taxon>
        <taxon>Erysipelotrichia</taxon>
        <taxon>Erysipelotrichales</taxon>
        <taxon>Erysipelotrichaceae</taxon>
        <taxon>Holdemania</taxon>
    </lineage>
</organism>
<gene>
    <name evidence="1" type="ORF">HOLDEFILI_02736</name>
</gene>
<protein>
    <submittedName>
        <fullName evidence="1">Uncharacterized protein</fullName>
    </submittedName>
</protein>
<dbReference type="EMBL" id="ACCF01000173">
    <property type="protein sequence ID" value="EEF67115.1"/>
    <property type="molecule type" value="Genomic_DNA"/>
</dbReference>
<accession>B9YA79</accession>
<dbReference type="AlphaFoldDB" id="B9YA79"/>
<dbReference type="Proteomes" id="UP000005950">
    <property type="component" value="Unassembled WGS sequence"/>
</dbReference>
<dbReference type="HOGENOM" id="CLU_3168961_0_0_9"/>
<reference evidence="1 2" key="2">
    <citation type="submission" date="2009-02" db="EMBL/GenBank/DDBJ databases">
        <title>Draft genome sequence of Holdemania filiformis DSM 12042.</title>
        <authorList>
            <person name="Sudarsanam P."/>
            <person name="Ley R."/>
            <person name="Guruge J."/>
            <person name="Turnbaugh P.J."/>
            <person name="Mahowald M."/>
            <person name="Liep D."/>
            <person name="Gordon J."/>
        </authorList>
    </citation>
    <scope>NUCLEOTIDE SEQUENCE [LARGE SCALE GENOMIC DNA]</scope>
    <source>
        <strain evidence="1 2">DSM 12042</strain>
    </source>
</reference>
<sequence>MKIVTSGKRSFSHFQHSFFRKRRPKGTAHDKMNLLAERRNKAWTLKN</sequence>
<evidence type="ECO:0000313" key="2">
    <source>
        <dbReference type="Proteomes" id="UP000005950"/>
    </source>
</evidence>
<comment type="caution">
    <text evidence="1">The sequence shown here is derived from an EMBL/GenBank/DDBJ whole genome shotgun (WGS) entry which is preliminary data.</text>
</comment>
<evidence type="ECO:0000313" key="1">
    <source>
        <dbReference type="EMBL" id="EEF67115.1"/>
    </source>
</evidence>
<reference evidence="1 2" key="1">
    <citation type="submission" date="2008-12" db="EMBL/GenBank/DDBJ databases">
        <authorList>
            <person name="Fulton L."/>
            <person name="Clifton S."/>
            <person name="Fulton B."/>
            <person name="Xu J."/>
            <person name="Minx P."/>
            <person name="Pepin K.H."/>
            <person name="Johnson M."/>
            <person name="Bhonagiri V."/>
            <person name="Nash W.E."/>
            <person name="Mardis E.R."/>
            <person name="Wilson R.K."/>
        </authorList>
    </citation>
    <scope>NUCLEOTIDE SEQUENCE [LARGE SCALE GENOMIC DNA]</scope>
    <source>
        <strain evidence="1 2">DSM 12042</strain>
    </source>
</reference>
<name>B9YA79_9FIRM</name>